<evidence type="ECO:0000256" key="1">
    <source>
        <dbReference type="SAM" id="MobiDB-lite"/>
    </source>
</evidence>
<feature type="region of interest" description="Disordered" evidence="1">
    <location>
        <begin position="43"/>
        <end position="63"/>
    </location>
</feature>
<organism evidence="2 3">
    <name type="scientific">Streptomyces triticirhizae</name>
    <dbReference type="NCBI Taxonomy" id="2483353"/>
    <lineage>
        <taxon>Bacteria</taxon>
        <taxon>Bacillati</taxon>
        <taxon>Actinomycetota</taxon>
        <taxon>Actinomycetes</taxon>
        <taxon>Kitasatosporales</taxon>
        <taxon>Streptomycetaceae</taxon>
        <taxon>Streptomyces</taxon>
    </lineage>
</organism>
<dbReference type="InterPro" id="IPR027417">
    <property type="entry name" value="P-loop_NTPase"/>
</dbReference>
<name>A0A3M2LIZ5_9ACTN</name>
<sequence length="129" mass="13375">MRALDAVRREGPALGVRLVLAGGPPAGDDPLRLASATRLLLTGAPPGRGELRTPDGARTPVQTGRITGRIPRTATLRPTVSRLDWARLGDPPARRPVRELGNGPTDIALLASAAARAASTRETAPATPV</sequence>
<dbReference type="Gene3D" id="3.40.50.300">
    <property type="entry name" value="P-loop containing nucleotide triphosphate hydrolases"/>
    <property type="match status" value="1"/>
</dbReference>
<dbReference type="Proteomes" id="UP000278673">
    <property type="component" value="Unassembled WGS sequence"/>
</dbReference>
<reference evidence="2 3" key="1">
    <citation type="submission" date="2018-10" db="EMBL/GenBank/DDBJ databases">
        <title>Isolation, diversity and antifungal activity of actinobacteria from wheat.</title>
        <authorList>
            <person name="Han C."/>
        </authorList>
    </citation>
    <scope>NUCLEOTIDE SEQUENCE [LARGE SCALE GENOMIC DNA]</scope>
    <source>
        <strain evidence="2 3">NEAU-YY642</strain>
    </source>
</reference>
<evidence type="ECO:0000313" key="3">
    <source>
        <dbReference type="Proteomes" id="UP000278673"/>
    </source>
</evidence>
<dbReference type="AlphaFoldDB" id="A0A3M2LIZ5"/>
<dbReference type="EMBL" id="RFFJ01000123">
    <property type="protein sequence ID" value="RMI37086.1"/>
    <property type="molecule type" value="Genomic_DNA"/>
</dbReference>
<protein>
    <recommendedName>
        <fullName evidence="4">Cell division protein FtsK</fullName>
    </recommendedName>
</protein>
<gene>
    <name evidence="2" type="ORF">EBN88_19880</name>
</gene>
<accession>A0A3M2LIZ5</accession>
<comment type="caution">
    <text evidence="2">The sequence shown here is derived from an EMBL/GenBank/DDBJ whole genome shotgun (WGS) entry which is preliminary data.</text>
</comment>
<evidence type="ECO:0008006" key="4">
    <source>
        <dbReference type="Google" id="ProtNLM"/>
    </source>
</evidence>
<keyword evidence="3" id="KW-1185">Reference proteome</keyword>
<evidence type="ECO:0000313" key="2">
    <source>
        <dbReference type="EMBL" id="RMI37086.1"/>
    </source>
</evidence>
<proteinExistence type="predicted"/>